<evidence type="ECO:0000313" key="2">
    <source>
        <dbReference type="EMBL" id="CAE6487266.1"/>
    </source>
</evidence>
<organism evidence="2 3">
    <name type="scientific">Rhizoctonia solani</name>
    <dbReference type="NCBI Taxonomy" id="456999"/>
    <lineage>
        <taxon>Eukaryota</taxon>
        <taxon>Fungi</taxon>
        <taxon>Dikarya</taxon>
        <taxon>Basidiomycota</taxon>
        <taxon>Agaricomycotina</taxon>
        <taxon>Agaricomycetes</taxon>
        <taxon>Cantharellales</taxon>
        <taxon>Ceratobasidiaceae</taxon>
        <taxon>Rhizoctonia</taxon>
    </lineage>
</organism>
<accession>A0A8H3H1Q8</accession>
<dbReference type="EMBL" id="CAJMWZ010004266">
    <property type="protein sequence ID" value="CAE6487266.1"/>
    <property type="molecule type" value="Genomic_DNA"/>
</dbReference>
<feature type="domain" description="GST N-terminal" evidence="1">
    <location>
        <begin position="88"/>
        <end position="166"/>
    </location>
</feature>
<dbReference type="Proteomes" id="UP000663850">
    <property type="component" value="Unassembled WGS sequence"/>
</dbReference>
<dbReference type="GO" id="GO:0005737">
    <property type="term" value="C:cytoplasm"/>
    <property type="evidence" value="ECO:0007669"/>
    <property type="project" value="TreeGrafter"/>
</dbReference>
<evidence type="ECO:0000313" key="3">
    <source>
        <dbReference type="Proteomes" id="UP000663850"/>
    </source>
</evidence>
<proteinExistence type="predicted"/>
<reference evidence="2" key="1">
    <citation type="submission" date="2021-01" db="EMBL/GenBank/DDBJ databases">
        <authorList>
            <person name="Kaushik A."/>
        </authorList>
    </citation>
    <scope>NUCLEOTIDE SEQUENCE</scope>
    <source>
        <strain evidence="2">Type strain: AG8-Rh-89/</strain>
    </source>
</reference>
<dbReference type="Pfam" id="PF13409">
    <property type="entry name" value="GST_N_2"/>
    <property type="match status" value="1"/>
</dbReference>
<dbReference type="AlphaFoldDB" id="A0A8H3H1Q8"/>
<dbReference type="SUPFAM" id="SSF52833">
    <property type="entry name" value="Thioredoxin-like"/>
    <property type="match status" value="1"/>
</dbReference>
<dbReference type="SFLD" id="SFLDG00358">
    <property type="entry name" value="Main_(cytGST)"/>
    <property type="match status" value="1"/>
</dbReference>
<comment type="caution">
    <text evidence="2">The sequence shown here is derived from an EMBL/GenBank/DDBJ whole genome shotgun (WGS) entry which is preliminary data.</text>
</comment>
<dbReference type="InterPro" id="IPR050983">
    <property type="entry name" value="GST_Omega/HSP26"/>
</dbReference>
<dbReference type="SFLD" id="SFLDS00019">
    <property type="entry name" value="Glutathione_Transferase_(cytos"/>
    <property type="match status" value="1"/>
</dbReference>
<dbReference type="Gene3D" id="1.20.1050.10">
    <property type="match status" value="1"/>
</dbReference>
<sequence>MQFMSLTTLFQWSSRTTRYNSQFRHLTGGSSRTFACVASHRQLFIFSRFIRLAHSSNMATVDTSIYPHATGNALKTVEEHSGGDVDKAELVFYSGWFCPFVQRAWIALEEKGIPYLYQEENPYKKDDKFLEKFPKGLVPGVLHQGKPIAESLVILEFLEDAYPRVPLLPSDPYGRAQVRLLQAQEADKRDEARRDLYKGLQTFAKGITGPFWAGEQFTHADIALLPFIVRLPILEVHRDFKRAEVGHGFEGRLIRHGPVLDLTCNWGILQLTQNELSTFPPSNAHSLIQEDIKKYMVVTSAMRHSRR</sequence>
<dbReference type="InterPro" id="IPR004046">
    <property type="entry name" value="GST_C"/>
</dbReference>
<dbReference type="Pfam" id="PF00043">
    <property type="entry name" value="GST_C"/>
    <property type="match status" value="1"/>
</dbReference>
<dbReference type="InterPro" id="IPR040079">
    <property type="entry name" value="Glutathione_S-Trfase"/>
</dbReference>
<protein>
    <recommendedName>
        <fullName evidence="1">GST N-terminal domain-containing protein</fullName>
    </recommendedName>
</protein>
<dbReference type="InterPro" id="IPR004045">
    <property type="entry name" value="Glutathione_S-Trfase_N"/>
</dbReference>
<evidence type="ECO:0000259" key="1">
    <source>
        <dbReference type="PROSITE" id="PS50404"/>
    </source>
</evidence>
<dbReference type="CDD" id="cd00299">
    <property type="entry name" value="GST_C_family"/>
    <property type="match status" value="1"/>
</dbReference>
<dbReference type="PROSITE" id="PS50404">
    <property type="entry name" value="GST_NTER"/>
    <property type="match status" value="1"/>
</dbReference>
<dbReference type="InterPro" id="IPR036249">
    <property type="entry name" value="Thioredoxin-like_sf"/>
</dbReference>
<gene>
    <name evidence="2" type="ORF">RDB_LOCUS80932</name>
</gene>
<name>A0A8H3H1Q8_9AGAM</name>
<dbReference type="SUPFAM" id="SSF47616">
    <property type="entry name" value="GST C-terminal domain-like"/>
    <property type="match status" value="1"/>
</dbReference>
<dbReference type="PANTHER" id="PTHR43968">
    <property type="match status" value="1"/>
</dbReference>
<dbReference type="InterPro" id="IPR036282">
    <property type="entry name" value="Glutathione-S-Trfase_C_sf"/>
</dbReference>
<dbReference type="Gene3D" id="3.40.30.10">
    <property type="entry name" value="Glutaredoxin"/>
    <property type="match status" value="1"/>
</dbReference>
<dbReference type="PANTHER" id="PTHR43968:SF6">
    <property type="entry name" value="GLUTATHIONE S-TRANSFERASE OMEGA"/>
    <property type="match status" value="1"/>
</dbReference>